<dbReference type="EMBL" id="BDQF01000006">
    <property type="protein sequence ID" value="GAW79815.1"/>
    <property type="molecule type" value="Genomic_DNA"/>
</dbReference>
<accession>A0A1Y1JEP5</accession>
<dbReference type="OrthoDB" id="370336at2759"/>
<dbReference type="GeneID" id="39746527"/>
<dbReference type="AlphaFoldDB" id="A0A1Y1JEP5"/>
<reference evidence="2" key="1">
    <citation type="submission" date="2017-04" db="EMBL/GenBank/DDBJ databases">
        <title>Plasmodium gonderi genome.</title>
        <authorList>
            <person name="Arisue N."/>
            <person name="Honma H."/>
            <person name="Kawai S."/>
            <person name="Tougan T."/>
            <person name="Tanabe K."/>
            <person name="Horii T."/>
        </authorList>
    </citation>
    <scope>NUCLEOTIDE SEQUENCE [LARGE SCALE GENOMIC DNA]</scope>
    <source>
        <strain evidence="2">ATCC 30045</strain>
    </source>
</reference>
<evidence type="ECO:0000313" key="2">
    <source>
        <dbReference type="Proteomes" id="UP000195521"/>
    </source>
</evidence>
<dbReference type="RefSeq" id="XP_028542404.1">
    <property type="nucleotide sequence ID" value="XM_028686603.1"/>
</dbReference>
<comment type="caution">
    <text evidence="1">The sequence shown here is derived from an EMBL/GenBank/DDBJ whole genome shotgun (WGS) entry which is preliminary data.</text>
</comment>
<organism evidence="1 2">
    <name type="scientific">Plasmodium gonderi</name>
    <dbReference type="NCBI Taxonomy" id="77519"/>
    <lineage>
        <taxon>Eukaryota</taxon>
        <taxon>Sar</taxon>
        <taxon>Alveolata</taxon>
        <taxon>Apicomplexa</taxon>
        <taxon>Aconoidasida</taxon>
        <taxon>Haemosporida</taxon>
        <taxon>Plasmodiidae</taxon>
        <taxon>Plasmodium</taxon>
        <taxon>Plasmodium (Plasmodium)</taxon>
    </lineage>
</organism>
<protein>
    <submittedName>
        <fullName evidence="1">Uncharacterized protein</fullName>
    </submittedName>
</protein>
<proteinExistence type="predicted"/>
<sequence length="261" mass="31138">MKTWDIFIKSQGIRLCGTKYDIPDFFIKGPKLGSIKMNNLWERSNEEVLNNSKKNTPISCHQYGKDGDFYERLIRIYVDIIFNSGKYPAHVQHLHIFCRELLKDKVLNLKSSKNHKRILLKCEECGNPETENLNEYLVHLNDEALKNKKLTENEQNKIFETVKKIYNYKNVLYVLFTLEHNRIMFNYSEHLFLKHIQNCFLNSAVSSRMDIYRYIKRFGADNVCIYICEYSNHADILKKRHEIVKNLFFNYKQNGKISFRT</sequence>
<gene>
    <name evidence="1" type="ORF">PGO_052250</name>
</gene>
<evidence type="ECO:0000313" key="1">
    <source>
        <dbReference type="EMBL" id="GAW79815.1"/>
    </source>
</evidence>
<name>A0A1Y1JEP5_PLAGO</name>
<dbReference type="Proteomes" id="UP000195521">
    <property type="component" value="Unassembled WGS sequence"/>
</dbReference>
<keyword evidence="2" id="KW-1185">Reference proteome</keyword>
<dbReference type="OMA" id="HVQHLHI"/>